<dbReference type="RefSeq" id="WP_052037575.1">
    <property type="nucleotide sequence ID" value="NZ_JAEMUK010000078.1"/>
</dbReference>
<keyword evidence="2" id="KW-1185">Reference proteome</keyword>
<dbReference type="AlphaFoldDB" id="A0A8I1KKM7"/>
<dbReference type="Proteomes" id="UP000623250">
    <property type="component" value="Unassembled WGS sequence"/>
</dbReference>
<dbReference type="GO" id="GO:0030151">
    <property type="term" value="F:molybdenum ion binding"/>
    <property type="evidence" value="ECO:0007669"/>
    <property type="project" value="InterPro"/>
</dbReference>
<sequence length="222" mass="24497">MSVQNPSESFTVSSARDVYSMLMEAKAPDADAFDAHVIACILALSFAEAKAEHIPLPDAVGLDGDDLLDLVRACFPDAFAWLKRDIGHRAIQRGPDEICLVDLLKSGATGQTTFAHRLAALVARRAQRPNHLWQDLGLRHRGDLSELMKRHFAPLARRNKHDMKWKKFLYRMICADAAFSLCTAPSCAECDDFETCFGDETGESLLARGRRAADLHGSRSAA</sequence>
<accession>A0A8I1KKM7</accession>
<protein>
    <submittedName>
        <fullName evidence="1">Nitrogen fixation protein NifQ</fullName>
    </submittedName>
</protein>
<dbReference type="InterPro" id="IPR006975">
    <property type="entry name" value="NifQ"/>
</dbReference>
<proteinExistence type="predicted"/>
<dbReference type="GO" id="GO:0009399">
    <property type="term" value="P:nitrogen fixation"/>
    <property type="evidence" value="ECO:0007669"/>
    <property type="project" value="InterPro"/>
</dbReference>
<dbReference type="EMBL" id="JAEMUK010000078">
    <property type="protein sequence ID" value="MBJ7544361.1"/>
    <property type="molecule type" value="Genomic_DNA"/>
</dbReference>
<dbReference type="Pfam" id="PF04891">
    <property type="entry name" value="NifQ"/>
    <property type="match status" value="1"/>
</dbReference>
<reference evidence="1 2" key="1">
    <citation type="submission" date="2020-12" db="EMBL/GenBank/DDBJ databases">
        <title>Revised draft genomes of Rhodomicrobium vannielii ATCC 17100 and Rhodomicrobium udaipurense JA643.</title>
        <authorList>
            <person name="Conners E.M."/>
            <person name="Davenport E.J."/>
            <person name="Bose A."/>
        </authorList>
    </citation>
    <scope>NUCLEOTIDE SEQUENCE [LARGE SCALE GENOMIC DNA]</scope>
    <source>
        <strain evidence="1 2">JA643</strain>
    </source>
</reference>
<comment type="caution">
    <text evidence="1">The sequence shown here is derived from an EMBL/GenBank/DDBJ whole genome shotgun (WGS) entry which is preliminary data.</text>
</comment>
<evidence type="ECO:0000313" key="2">
    <source>
        <dbReference type="Proteomes" id="UP000623250"/>
    </source>
</evidence>
<organism evidence="1 2">
    <name type="scientific">Rhodomicrobium udaipurense</name>
    <dbReference type="NCBI Taxonomy" id="1202716"/>
    <lineage>
        <taxon>Bacteria</taxon>
        <taxon>Pseudomonadati</taxon>
        <taxon>Pseudomonadota</taxon>
        <taxon>Alphaproteobacteria</taxon>
        <taxon>Hyphomicrobiales</taxon>
        <taxon>Hyphomicrobiaceae</taxon>
        <taxon>Rhodomicrobium</taxon>
    </lineage>
</organism>
<evidence type="ECO:0000313" key="1">
    <source>
        <dbReference type="EMBL" id="MBJ7544361.1"/>
    </source>
</evidence>
<name>A0A8I1KKM7_9HYPH</name>
<gene>
    <name evidence="1" type="ORF">JDN41_12470</name>
</gene>